<dbReference type="AlphaFoldDB" id="A0A0A9EFC0"/>
<reference evidence="1" key="2">
    <citation type="journal article" date="2015" name="Data Brief">
        <title>Shoot transcriptome of the giant reed, Arundo donax.</title>
        <authorList>
            <person name="Barrero R.A."/>
            <person name="Guerrero F.D."/>
            <person name="Moolhuijzen P."/>
            <person name="Goolsby J.A."/>
            <person name="Tidwell J."/>
            <person name="Bellgard S.E."/>
            <person name="Bellgard M.I."/>
        </authorList>
    </citation>
    <scope>NUCLEOTIDE SEQUENCE</scope>
    <source>
        <tissue evidence="1">Shoot tissue taken approximately 20 cm above the soil surface</tissue>
    </source>
</reference>
<evidence type="ECO:0000313" key="1">
    <source>
        <dbReference type="EMBL" id="JAD98771.1"/>
    </source>
</evidence>
<proteinExistence type="predicted"/>
<reference evidence="1" key="1">
    <citation type="submission" date="2014-09" db="EMBL/GenBank/DDBJ databases">
        <authorList>
            <person name="Magalhaes I.L.F."/>
            <person name="Oliveira U."/>
            <person name="Santos F.R."/>
            <person name="Vidigal T.H.D.A."/>
            <person name="Brescovit A.D."/>
            <person name="Santos A.J."/>
        </authorList>
    </citation>
    <scope>NUCLEOTIDE SEQUENCE</scope>
    <source>
        <tissue evidence="1">Shoot tissue taken approximately 20 cm above the soil surface</tissue>
    </source>
</reference>
<name>A0A0A9EFC0_ARUDO</name>
<accession>A0A0A9EFC0</accession>
<organism evidence="1">
    <name type="scientific">Arundo donax</name>
    <name type="common">Giant reed</name>
    <name type="synonym">Donax arundinaceus</name>
    <dbReference type="NCBI Taxonomy" id="35708"/>
    <lineage>
        <taxon>Eukaryota</taxon>
        <taxon>Viridiplantae</taxon>
        <taxon>Streptophyta</taxon>
        <taxon>Embryophyta</taxon>
        <taxon>Tracheophyta</taxon>
        <taxon>Spermatophyta</taxon>
        <taxon>Magnoliopsida</taxon>
        <taxon>Liliopsida</taxon>
        <taxon>Poales</taxon>
        <taxon>Poaceae</taxon>
        <taxon>PACMAD clade</taxon>
        <taxon>Arundinoideae</taxon>
        <taxon>Arundineae</taxon>
        <taxon>Arundo</taxon>
    </lineage>
</organism>
<protein>
    <submittedName>
        <fullName evidence="1">Uncharacterized protein</fullName>
    </submittedName>
</protein>
<dbReference type="EMBL" id="GBRH01199124">
    <property type="protein sequence ID" value="JAD98771.1"/>
    <property type="molecule type" value="Transcribed_RNA"/>
</dbReference>
<sequence length="49" mass="5439">MAFASLICSLQDCKLMIDSSDIFCSNVQNEKQKSKTEVLHSWISSMLGA</sequence>